<dbReference type="PANTHER" id="PTHR10954">
    <property type="entry name" value="RIBONUCLEASE H2 SUBUNIT A"/>
    <property type="match status" value="1"/>
</dbReference>
<dbReference type="GO" id="GO:0003723">
    <property type="term" value="F:RNA binding"/>
    <property type="evidence" value="ECO:0007669"/>
    <property type="project" value="UniProtKB-UniRule"/>
</dbReference>
<dbReference type="EC" id="3.1.26.4" evidence="6 14"/>
<evidence type="ECO:0000256" key="14">
    <source>
        <dbReference type="HAMAP-Rule" id="MF_00052"/>
    </source>
</evidence>
<keyword evidence="10 14" id="KW-0479">Metal-binding</keyword>
<keyword evidence="17" id="KW-0175">Coiled coil</keyword>
<evidence type="ECO:0000256" key="4">
    <source>
        <dbReference type="ARBA" id="ARBA00004496"/>
    </source>
</evidence>
<feature type="binding site" evidence="14 15">
    <location>
        <position position="80"/>
    </location>
    <ligand>
        <name>a divalent metal cation</name>
        <dbReference type="ChEBI" id="CHEBI:60240"/>
    </ligand>
</feature>
<dbReference type="Pfam" id="PF01351">
    <property type="entry name" value="RNase_HII"/>
    <property type="match status" value="1"/>
</dbReference>
<feature type="binding site" evidence="14 15">
    <location>
        <position position="172"/>
    </location>
    <ligand>
        <name>a divalent metal cation</name>
        <dbReference type="ChEBI" id="CHEBI:60240"/>
    </ligand>
</feature>
<dbReference type="NCBIfam" id="NF000594">
    <property type="entry name" value="PRK00015.1-1"/>
    <property type="match status" value="1"/>
</dbReference>
<dbReference type="NCBIfam" id="NF000595">
    <property type="entry name" value="PRK00015.1-3"/>
    <property type="match status" value="1"/>
</dbReference>
<organism evidence="19 20">
    <name type="scientific">Orenia metallireducens</name>
    <dbReference type="NCBI Taxonomy" id="1413210"/>
    <lineage>
        <taxon>Bacteria</taxon>
        <taxon>Bacillati</taxon>
        <taxon>Bacillota</taxon>
        <taxon>Clostridia</taxon>
        <taxon>Halanaerobiales</taxon>
        <taxon>Halobacteroidaceae</taxon>
        <taxon>Orenia</taxon>
    </lineage>
</organism>
<evidence type="ECO:0000256" key="17">
    <source>
        <dbReference type="SAM" id="Coils"/>
    </source>
</evidence>
<dbReference type="OrthoDB" id="9803420at2"/>
<keyword evidence="12 14" id="KW-0378">Hydrolase</keyword>
<comment type="similarity">
    <text evidence="5 14 16">Belongs to the RNase HII family.</text>
</comment>
<dbReference type="InterPro" id="IPR012337">
    <property type="entry name" value="RNaseH-like_sf"/>
</dbReference>
<evidence type="ECO:0000256" key="15">
    <source>
        <dbReference type="PROSITE-ProRule" id="PRU01319"/>
    </source>
</evidence>
<accession>A0A1C0A9X0</accession>
<dbReference type="SUPFAM" id="SSF53098">
    <property type="entry name" value="Ribonuclease H-like"/>
    <property type="match status" value="1"/>
</dbReference>
<proteinExistence type="inferred from homology"/>
<comment type="subcellular location">
    <subcellularLocation>
        <location evidence="4 14">Cytoplasm</location>
    </subcellularLocation>
</comment>
<evidence type="ECO:0000256" key="6">
    <source>
        <dbReference type="ARBA" id="ARBA00012180"/>
    </source>
</evidence>
<dbReference type="GO" id="GO:0032299">
    <property type="term" value="C:ribonuclease H2 complex"/>
    <property type="evidence" value="ECO:0007669"/>
    <property type="project" value="TreeGrafter"/>
</dbReference>
<keyword evidence="20" id="KW-1185">Reference proteome</keyword>
<dbReference type="HAMAP" id="MF_00052_B">
    <property type="entry name" value="RNase_HII_B"/>
    <property type="match status" value="1"/>
</dbReference>
<evidence type="ECO:0000313" key="20">
    <source>
        <dbReference type="Proteomes" id="UP000093514"/>
    </source>
</evidence>
<comment type="cofactor">
    <cofactor evidence="2">
        <name>Mg(2+)</name>
        <dbReference type="ChEBI" id="CHEBI:18420"/>
    </cofactor>
</comment>
<dbReference type="FunFam" id="3.30.420.10:FF:000006">
    <property type="entry name" value="Ribonuclease HII"/>
    <property type="match status" value="1"/>
</dbReference>
<keyword evidence="11 14" id="KW-0255">Endonuclease</keyword>
<comment type="cofactor">
    <cofactor evidence="14 15">
        <name>Mn(2+)</name>
        <dbReference type="ChEBI" id="CHEBI:29035"/>
    </cofactor>
    <cofactor evidence="14 15">
        <name>Mg(2+)</name>
        <dbReference type="ChEBI" id="CHEBI:18420"/>
    </cofactor>
    <text evidence="14 15">Manganese or magnesium. Binds 1 divalent metal ion per monomer in the absence of substrate. May bind a second metal ion after substrate binding.</text>
</comment>
<comment type="catalytic activity">
    <reaction evidence="1 14 15 16">
        <text>Endonucleolytic cleavage to 5'-phosphomonoester.</text>
        <dbReference type="EC" id="3.1.26.4"/>
    </reaction>
</comment>
<keyword evidence="13 14" id="KW-0464">Manganese</keyword>
<keyword evidence="9 14" id="KW-0540">Nuclease</keyword>
<dbReference type="PANTHER" id="PTHR10954:SF18">
    <property type="entry name" value="RIBONUCLEASE HII"/>
    <property type="match status" value="1"/>
</dbReference>
<dbReference type="RefSeq" id="WP_068716565.1">
    <property type="nucleotide sequence ID" value="NZ_LWDV01000008.1"/>
</dbReference>
<protein>
    <recommendedName>
        <fullName evidence="7 14">Ribonuclease HII</fullName>
        <shortName evidence="14">RNase HII</shortName>
        <ecNumber evidence="6 14">3.1.26.4</ecNumber>
    </recommendedName>
</protein>
<evidence type="ECO:0000256" key="9">
    <source>
        <dbReference type="ARBA" id="ARBA00022722"/>
    </source>
</evidence>
<name>A0A1C0A9X0_9FIRM</name>
<evidence type="ECO:0000256" key="5">
    <source>
        <dbReference type="ARBA" id="ARBA00007383"/>
    </source>
</evidence>
<dbReference type="CDD" id="cd07182">
    <property type="entry name" value="RNase_HII_bacteria_HII_like"/>
    <property type="match status" value="1"/>
</dbReference>
<comment type="caution">
    <text evidence="19">The sequence shown here is derived from an EMBL/GenBank/DDBJ whole genome shotgun (WGS) entry which is preliminary data.</text>
</comment>
<sequence>MDLSNLSIKEIKTKVDNMEEVTDELIESLALDSRKGVQRLAQQILRQQKQEEELRKKYEKMSIHERRVKEKGYQIIGGIDEAGRGPLAGPVVAAVVILPEDQSILGLDDSKKLSEKKREELFEIIQQKAIDIGVGIVDNKRIDKINILQATYQAMREAINSLENRPDYLLVDAETIPDIDIPQAGIIEGDAHSVSIAAASIVAKVTRDRLLVEYDKEYPQYKFASNKGYGTGEHIQALKRYGITPIHRTSFGIVRESMNG</sequence>
<feature type="domain" description="RNase H type-2" evidence="18">
    <location>
        <begin position="74"/>
        <end position="260"/>
    </location>
</feature>
<dbReference type="AlphaFoldDB" id="A0A1C0A9X0"/>
<feature type="binding site" evidence="14 15">
    <location>
        <position position="81"/>
    </location>
    <ligand>
        <name>a divalent metal cation</name>
        <dbReference type="ChEBI" id="CHEBI:60240"/>
    </ligand>
</feature>
<evidence type="ECO:0000256" key="12">
    <source>
        <dbReference type="ARBA" id="ARBA00022801"/>
    </source>
</evidence>
<evidence type="ECO:0000256" key="1">
    <source>
        <dbReference type="ARBA" id="ARBA00000077"/>
    </source>
</evidence>
<evidence type="ECO:0000313" key="19">
    <source>
        <dbReference type="EMBL" id="OCL27059.1"/>
    </source>
</evidence>
<reference evidence="20" key="1">
    <citation type="submission" date="2016-07" db="EMBL/GenBank/DDBJ databases">
        <authorList>
            <person name="Florea S."/>
            <person name="Webb J.S."/>
            <person name="Jaromczyk J."/>
            <person name="Schardl C.L."/>
        </authorList>
    </citation>
    <scope>NUCLEOTIDE SEQUENCE [LARGE SCALE GENOMIC DNA]</scope>
    <source>
        <strain evidence="20">Z6</strain>
    </source>
</reference>
<evidence type="ECO:0000256" key="16">
    <source>
        <dbReference type="RuleBase" id="RU003515"/>
    </source>
</evidence>
<keyword evidence="8 14" id="KW-0963">Cytoplasm</keyword>
<comment type="function">
    <text evidence="3 14 16">Endonuclease that specifically degrades the RNA of RNA-DNA hybrids.</text>
</comment>
<dbReference type="Gene3D" id="3.30.420.10">
    <property type="entry name" value="Ribonuclease H-like superfamily/Ribonuclease H"/>
    <property type="match status" value="1"/>
</dbReference>
<dbReference type="GO" id="GO:0043137">
    <property type="term" value="P:DNA replication, removal of RNA primer"/>
    <property type="evidence" value="ECO:0007669"/>
    <property type="project" value="TreeGrafter"/>
</dbReference>
<dbReference type="InterPro" id="IPR036397">
    <property type="entry name" value="RNaseH_sf"/>
</dbReference>
<dbReference type="InterPro" id="IPR001352">
    <property type="entry name" value="RNase_HII/HIII"/>
</dbReference>
<evidence type="ECO:0000256" key="13">
    <source>
        <dbReference type="ARBA" id="ARBA00023211"/>
    </source>
</evidence>
<evidence type="ECO:0000256" key="11">
    <source>
        <dbReference type="ARBA" id="ARBA00022759"/>
    </source>
</evidence>
<feature type="coiled-coil region" evidence="17">
    <location>
        <begin position="8"/>
        <end position="61"/>
    </location>
</feature>
<evidence type="ECO:0000256" key="2">
    <source>
        <dbReference type="ARBA" id="ARBA00001946"/>
    </source>
</evidence>
<dbReference type="GO" id="GO:0006298">
    <property type="term" value="P:mismatch repair"/>
    <property type="evidence" value="ECO:0007669"/>
    <property type="project" value="TreeGrafter"/>
</dbReference>
<reference evidence="19 20" key="2">
    <citation type="submission" date="2016-08" db="EMBL/GenBank/DDBJ databases">
        <title>Orenia metallireducens sp. nov. strain Z6, a Novel Metal-reducing Firmicute from the Deep Subsurface.</title>
        <authorList>
            <person name="Maxim B.I."/>
            <person name="Kenneth K."/>
            <person name="Flynn T.M."/>
            <person name="Oloughlin E.J."/>
            <person name="Locke R.A."/>
            <person name="Weber J.R."/>
            <person name="Egan S.M."/>
            <person name="Mackie R.I."/>
            <person name="Cann I.K."/>
        </authorList>
    </citation>
    <scope>NUCLEOTIDE SEQUENCE [LARGE SCALE GENOMIC DNA]</scope>
    <source>
        <strain evidence="19 20">Z6</strain>
    </source>
</reference>
<dbReference type="GO" id="GO:0030145">
    <property type="term" value="F:manganese ion binding"/>
    <property type="evidence" value="ECO:0007669"/>
    <property type="project" value="UniProtKB-UniRule"/>
</dbReference>
<dbReference type="InterPro" id="IPR022898">
    <property type="entry name" value="RNase_HII"/>
</dbReference>
<dbReference type="GO" id="GO:0005737">
    <property type="term" value="C:cytoplasm"/>
    <property type="evidence" value="ECO:0007669"/>
    <property type="project" value="UniProtKB-SubCell"/>
</dbReference>
<evidence type="ECO:0000256" key="8">
    <source>
        <dbReference type="ARBA" id="ARBA00022490"/>
    </source>
</evidence>
<gene>
    <name evidence="14" type="primary">rnhB</name>
    <name evidence="19" type="ORF">U472_06125</name>
</gene>
<dbReference type="GO" id="GO:0004523">
    <property type="term" value="F:RNA-DNA hybrid ribonuclease activity"/>
    <property type="evidence" value="ECO:0007669"/>
    <property type="project" value="UniProtKB-UniRule"/>
</dbReference>
<dbReference type="Proteomes" id="UP000093514">
    <property type="component" value="Unassembled WGS sequence"/>
</dbReference>
<evidence type="ECO:0000256" key="3">
    <source>
        <dbReference type="ARBA" id="ARBA00004065"/>
    </source>
</evidence>
<evidence type="ECO:0000259" key="18">
    <source>
        <dbReference type="PROSITE" id="PS51975"/>
    </source>
</evidence>
<dbReference type="InterPro" id="IPR024567">
    <property type="entry name" value="RNase_HII/HIII_dom"/>
</dbReference>
<dbReference type="PROSITE" id="PS51975">
    <property type="entry name" value="RNASE_H_2"/>
    <property type="match status" value="1"/>
</dbReference>
<evidence type="ECO:0000256" key="10">
    <source>
        <dbReference type="ARBA" id="ARBA00022723"/>
    </source>
</evidence>
<dbReference type="EMBL" id="LWDV01000008">
    <property type="protein sequence ID" value="OCL27059.1"/>
    <property type="molecule type" value="Genomic_DNA"/>
</dbReference>
<evidence type="ECO:0000256" key="7">
    <source>
        <dbReference type="ARBA" id="ARBA00019179"/>
    </source>
</evidence>